<proteinExistence type="predicted"/>
<sequence length="218" mass="22144">MKSAFCRLVEGSGRNQTGSPELSEISAPVWPIIGLLMVYGPVKIFPVAVPGRCAVTLTRMGRSLGAETKLHTPGPEVISSGAGGLPDGGAGSVAHKRGPGGELASAGTTQHAKASPAASAQVPGARLIRLALRAHGFPSAIVSPSRCVTFLSRPGRSVSKIKAGRPVLPVTLSAGVSRRLLETPSGGPFTQSPGGIRGHADPTVHQTGAEQARTSRSA</sequence>
<dbReference type="EMBL" id="BLIP01000001">
    <property type="protein sequence ID" value="GFE21096.1"/>
    <property type="molecule type" value="Genomic_DNA"/>
</dbReference>
<feature type="compositionally biased region" description="Polar residues" evidence="1">
    <location>
        <begin position="204"/>
        <end position="218"/>
    </location>
</feature>
<accession>A0A640TFT3</accession>
<evidence type="ECO:0000313" key="2">
    <source>
        <dbReference type="EMBL" id="GFE21096.1"/>
    </source>
</evidence>
<evidence type="ECO:0000313" key="3">
    <source>
        <dbReference type="Proteomes" id="UP000429552"/>
    </source>
</evidence>
<feature type="region of interest" description="Disordered" evidence="1">
    <location>
        <begin position="179"/>
        <end position="218"/>
    </location>
</feature>
<name>A0A640TFT3_STRNI</name>
<feature type="region of interest" description="Disordered" evidence="1">
    <location>
        <begin position="66"/>
        <end position="119"/>
    </location>
</feature>
<gene>
    <name evidence="2" type="ORF">Sliba_15490</name>
</gene>
<dbReference type="Proteomes" id="UP000429552">
    <property type="component" value="Unassembled WGS sequence"/>
</dbReference>
<feature type="compositionally biased region" description="Gly residues" evidence="1">
    <location>
        <begin position="81"/>
        <end position="91"/>
    </location>
</feature>
<organism evidence="2 3">
    <name type="scientific">Streptomyces nigrescens</name>
    <dbReference type="NCBI Taxonomy" id="1920"/>
    <lineage>
        <taxon>Bacteria</taxon>
        <taxon>Bacillati</taxon>
        <taxon>Actinomycetota</taxon>
        <taxon>Actinomycetes</taxon>
        <taxon>Kitasatosporales</taxon>
        <taxon>Streptomycetaceae</taxon>
        <taxon>Streptomyces</taxon>
    </lineage>
</organism>
<comment type="caution">
    <text evidence="2">The sequence shown here is derived from an EMBL/GenBank/DDBJ whole genome shotgun (WGS) entry which is preliminary data.</text>
</comment>
<evidence type="ECO:0000256" key="1">
    <source>
        <dbReference type="SAM" id="MobiDB-lite"/>
    </source>
</evidence>
<reference evidence="2 3" key="1">
    <citation type="submission" date="2019-12" db="EMBL/GenBank/DDBJ databases">
        <title>Whole genome shotgun sequence of Streptomyces libani subsp. libani NBRC 13452.</title>
        <authorList>
            <person name="Ichikawa N."/>
            <person name="Kimura A."/>
            <person name="Kitahashi Y."/>
            <person name="Komaki H."/>
            <person name="Tamura T."/>
        </authorList>
    </citation>
    <scope>NUCLEOTIDE SEQUENCE [LARGE SCALE GENOMIC DNA]</scope>
    <source>
        <strain evidence="2 3">NBRC 13452</strain>
    </source>
</reference>
<protein>
    <submittedName>
        <fullName evidence="2">Uncharacterized protein</fullName>
    </submittedName>
</protein>
<dbReference type="AlphaFoldDB" id="A0A640TFT3"/>